<dbReference type="GO" id="GO:0016020">
    <property type="term" value="C:membrane"/>
    <property type="evidence" value="ECO:0007669"/>
    <property type="project" value="InterPro"/>
</dbReference>
<dbReference type="EMBL" id="JADGJH010000790">
    <property type="protein sequence ID" value="KAJ3122670.1"/>
    <property type="molecule type" value="Genomic_DNA"/>
</dbReference>
<dbReference type="Proteomes" id="UP001211907">
    <property type="component" value="Unassembled WGS sequence"/>
</dbReference>
<protein>
    <recommendedName>
        <fullName evidence="1">G-protein coupled receptors family 2 profile 1 domain-containing protein</fullName>
    </recommendedName>
</protein>
<gene>
    <name evidence="2" type="ORF">HK100_011888</name>
</gene>
<evidence type="ECO:0000313" key="3">
    <source>
        <dbReference type="Proteomes" id="UP001211907"/>
    </source>
</evidence>
<accession>A0AAD5T343</accession>
<keyword evidence="3" id="KW-1185">Reference proteome</keyword>
<feature type="domain" description="G-protein coupled receptors family 2 profile 1" evidence="1">
    <location>
        <begin position="350"/>
        <end position="445"/>
    </location>
</feature>
<comment type="caution">
    <text evidence="2">The sequence shown here is derived from an EMBL/GenBank/DDBJ whole genome shotgun (WGS) entry which is preliminary data.</text>
</comment>
<reference evidence="2" key="1">
    <citation type="submission" date="2020-05" db="EMBL/GenBank/DDBJ databases">
        <title>Phylogenomic resolution of chytrid fungi.</title>
        <authorList>
            <person name="Stajich J.E."/>
            <person name="Amses K."/>
            <person name="Simmons R."/>
            <person name="Seto K."/>
            <person name="Myers J."/>
            <person name="Bonds A."/>
            <person name="Quandt C.A."/>
            <person name="Barry K."/>
            <person name="Liu P."/>
            <person name="Grigoriev I."/>
            <person name="Longcore J.E."/>
            <person name="James T.Y."/>
        </authorList>
    </citation>
    <scope>NUCLEOTIDE SEQUENCE</scope>
    <source>
        <strain evidence="2">JEL0513</strain>
    </source>
</reference>
<name>A0AAD5T343_9FUNG</name>
<proteinExistence type="predicted"/>
<dbReference type="InterPro" id="IPR001879">
    <property type="entry name" value="GPCR_2_extracellular_dom"/>
</dbReference>
<dbReference type="PROSITE" id="PS50227">
    <property type="entry name" value="G_PROTEIN_RECEP_F2_3"/>
    <property type="match status" value="1"/>
</dbReference>
<evidence type="ECO:0000259" key="1">
    <source>
        <dbReference type="PROSITE" id="PS50227"/>
    </source>
</evidence>
<dbReference type="AlphaFoldDB" id="A0AAD5T343"/>
<evidence type="ECO:0000313" key="2">
    <source>
        <dbReference type="EMBL" id="KAJ3122670.1"/>
    </source>
</evidence>
<organism evidence="2 3">
    <name type="scientific">Physocladia obscura</name>
    <dbReference type="NCBI Taxonomy" id="109957"/>
    <lineage>
        <taxon>Eukaryota</taxon>
        <taxon>Fungi</taxon>
        <taxon>Fungi incertae sedis</taxon>
        <taxon>Chytridiomycota</taxon>
        <taxon>Chytridiomycota incertae sedis</taxon>
        <taxon>Chytridiomycetes</taxon>
        <taxon>Chytridiales</taxon>
        <taxon>Chytriomycetaceae</taxon>
        <taxon>Physocladia</taxon>
    </lineage>
</organism>
<dbReference type="GO" id="GO:0004930">
    <property type="term" value="F:G protein-coupled receptor activity"/>
    <property type="evidence" value="ECO:0007669"/>
    <property type="project" value="InterPro"/>
</dbReference>
<sequence length="920" mass="93171">MVDNGTLSILQFPVGACNTALQTQLVGCNSWEMQMWQDTDVFLPSISNWTSFCSSNSPCRTSVKQWISSVSSSCASTVVVGATPISAFINRIKMSLNIPCITDVSGNLCAASYPGFPDLTNFTQPDFMNLSSSALCSQCSLAYMYQLSTADDTGTNMLSAASLTLSRNSLSCGVNNVENFVAKFVRILNVGRTLLGTRLADLDCVVLLLEHVALRQKNAALLFQAGLGPDVFTDMALATAQLRQTLSCFTPAPGLNFTGGCQQGFGNCNPAVDPTHVCGIYSANHTSCPSGQCCGVNGQCGTNIDSCATGFCQTGFGVCGRSFDPTAVCGSTSQNLTSCNSTSCCSANGQCLKTADACSSAACQGDYGACTWPIVPSCPGSQSNQTLGVVLPNTIGNTVTIGNCPMGFVGTVSAECLSDGTWGFVDQSNCTFGSWPDPVVCPQDNGFNATTSPNLAAAPCTNNGAPAMASKLRYCTDQGWGPIDSTSCTNSTALVTCSAANNFPITVAGLSASAPCPIGKTGMQTATCSSSGVWSALNSTGCVSMLFKATCPASNVTGLPSGTVGNNITVPCAAGSSGQVVAICSATGIWETDSTGCVGIVCAAANGFGATPIGQNGTKPCTPPLAGNILAFCSNNSTWGQPDSSGCYTPASNTTITSIATTTITIPATSSSSSTATSGISTSRCGLSWADANGKCGITCQDNGPCTASGQQCYAALSTSPCSGSNTTLTTTTSTTTTTTTKTTTTTTTTTATVTTTSGYPTSRCGLSWADANGKCGIACQDNGPCTASSQQCYAALSTTPCSGSNTTLTTITTTTTTTTATTATITATVATTSGYPTSRCGLSWADANGKCGTACQDNGPCTASGQACYAALSTSPCSNRCGLTWADANGKCGTSCVDLTDASCPTGQHCYGSLAVVSC</sequence>